<evidence type="ECO:0000259" key="11">
    <source>
        <dbReference type="PROSITE" id="PS50109"/>
    </source>
</evidence>
<comment type="subcellular location">
    <subcellularLocation>
        <location evidence="2">Membrane</location>
    </subcellularLocation>
</comment>
<feature type="domain" description="Histidine kinase" evidence="11">
    <location>
        <begin position="495"/>
        <end position="710"/>
    </location>
</feature>
<evidence type="ECO:0000313" key="14">
    <source>
        <dbReference type="Proteomes" id="UP000219327"/>
    </source>
</evidence>
<keyword evidence="4" id="KW-0597">Phosphoprotein</keyword>
<feature type="transmembrane region" description="Helical" evidence="10">
    <location>
        <begin position="17"/>
        <end position="36"/>
    </location>
</feature>
<evidence type="ECO:0000256" key="8">
    <source>
        <dbReference type="ARBA" id="ARBA00022989"/>
    </source>
</evidence>
<dbReference type="Gene3D" id="6.10.340.10">
    <property type="match status" value="1"/>
</dbReference>
<sequence>MLKRLFSFSGPRLATKLFIIMSVTMVVIPWFSYLYLREMEAFLIDSQANAQRLTAEGISTLLNGRTDLFHELPLSPDGYDQLYAHPLDSPVRIDGKDSDWEDILDFDLQFGGDTEQTEEGTQFYLLLGEHNELVYVLVRVIDDQLVFRDRTILRLDVSDHLRLNYTDALDRNRKLVITMPAPGVTTAYDIDDEWRYATQSGADNRVQGFVSETSDGYIAEFRFPLAMLGSTRQFGLAVVDVDNAVERSIESITSTLPSAGHEAYGLVLLKSPEVLKIVQGLGYSGANIQVIDTSKRVRAEVGSYDAAPAPETEDASAIDRFLSLTSRPVDAIFSALVARNSDFNPLASDQVISTALDGTPSHQLRYTQQDGEVIIAAHPIIAQDVTIGTVVLTQNTERILELRRDALGRIVNFSVLALFIFVALVMAFSVTLARRIRKLGAETTNAIDAYGRLRTNRIHSETESGDEIGDLARNISNMLSRLHQHNQFLENMPRTLRHEINNPLNALSTSLQNLASEEQPDNRAKYLDSAQRAVMRIGMIVQNLADAASLEEALEADDFEVIDLRELVSNYLNNCRVLHPKAHFEYRGTHRPVLSAVSDYRIEQLLDKLIDNAVDFSAPDSTITVGLTTEAHQLTLFVTNEGSTIPREELDNIFDSMVSVRQNNPDNRLHFGMGLYVVRVIAEHHGGQVSAVNLLNRRGVTVRVTLPLDRQQPEELLAAG</sequence>
<dbReference type="PANTHER" id="PTHR45436:SF5">
    <property type="entry name" value="SENSOR HISTIDINE KINASE TRCS"/>
    <property type="match status" value="1"/>
</dbReference>
<keyword evidence="8 10" id="KW-1133">Transmembrane helix</keyword>
<feature type="transmembrane region" description="Helical" evidence="10">
    <location>
        <begin position="410"/>
        <end position="433"/>
    </location>
</feature>
<evidence type="ECO:0000256" key="6">
    <source>
        <dbReference type="ARBA" id="ARBA00022692"/>
    </source>
</evidence>
<reference evidence="13 14" key="1">
    <citation type="submission" date="2017-08" db="EMBL/GenBank/DDBJ databases">
        <title>Fine stratification of microbial communities through a metagenomic profile of the photic zone.</title>
        <authorList>
            <person name="Haro-Moreno J.M."/>
            <person name="Lopez-Perez M."/>
            <person name="De La Torre J."/>
            <person name="Picazo A."/>
            <person name="Camacho A."/>
            <person name="Rodriguez-Valera F."/>
        </authorList>
    </citation>
    <scope>NUCLEOTIDE SEQUENCE [LARGE SCALE GENOMIC DNA]</scope>
    <source>
        <strain evidence="13">MED-G24</strain>
    </source>
</reference>
<dbReference type="GO" id="GO:0000155">
    <property type="term" value="F:phosphorelay sensor kinase activity"/>
    <property type="evidence" value="ECO:0007669"/>
    <property type="project" value="InterPro"/>
</dbReference>
<dbReference type="InterPro" id="IPR036097">
    <property type="entry name" value="HisK_dim/P_sf"/>
</dbReference>
<dbReference type="Gene3D" id="3.30.565.10">
    <property type="entry name" value="Histidine kinase-like ATPase, C-terminal domain"/>
    <property type="match status" value="1"/>
</dbReference>
<feature type="domain" description="HAMP" evidence="12">
    <location>
        <begin position="430"/>
        <end position="487"/>
    </location>
</feature>
<evidence type="ECO:0000256" key="2">
    <source>
        <dbReference type="ARBA" id="ARBA00004370"/>
    </source>
</evidence>
<dbReference type="GO" id="GO:0016020">
    <property type="term" value="C:membrane"/>
    <property type="evidence" value="ECO:0007669"/>
    <property type="project" value="UniProtKB-SubCell"/>
</dbReference>
<dbReference type="Pfam" id="PF00512">
    <property type="entry name" value="HisKA"/>
    <property type="match status" value="1"/>
</dbReference>
<dbReference type="Proteomes" id="UP000219327">
    <property type="component" value="Unassembled WGS sequence"/>
</dbReference>
<name>A0A2A5WY18_9GAMM</name>
<dbReference type="SUPFAM" id="SSF49344">
    <property type="entry name" value="CBD9-like"/>
    <property type="match status" value="1"/>
</dbReference>
<dbReference type="EMBL" id="NTKD01000004">
    <property type="protein sequence ID" value="PDH41460.1"/>
    <property type="molecule type" value="Genomic_DNA"/>
</dbReference>
<evidence type="ECO:0000256" key="10">
    <source>
        <dbReference type="SAM" id="Phobius"/>
    </source>
</evidence>
<evidence type="ECO:0000256" key="5">
    <source>
        <dbReference type="ARBA" id="ARBA00022679"/>
    </source>
</evidence>
<organism evidence="13 14">
    <name type="scientific">OM182 bacterium MED-G24</name>
    <dbReference type="NCBI Taxonomy" id="1986255"/>
    <lineage>
        <taxon>Bacteria</taxon>
        <taxon>Pseudomonadati</taxon>
        <taxon>Pseudomonadota</taxon>
        <taxon>Gammaproteobacteria</taxon>
        <taxon>OMG group</taxon>
        <taxon>OM182 clade</taxon>
    </lineage>
</organism>
<accession>A0A2A5WY18</accession>
<evidence type="ECO:0000256" key="3">
    <source>
        <dbReference type="ARBA" id="ARBA00012438"/>
    </source>
</evidence>
<dbReference type="CDD" id="cd00082">
    <property type="entry name" value="HisKA"/>
    <property type="match status" value="1"/>
</dbReference>
<proteinExistence type="predicted"/>
<keyword evidence="7" id="KW-0418">Kinase</keyword>
<evidence type="ECO:0000256" key="7">
    <source>
        <dbReference type="ARBA" id="ARBA00022777"/>
    </source>
</evidence>
<evidence type="ECO:0000256" key="4">
    <source>
        <dbReference type="ARBA" id="ARBA00022553"/>
    </source>
</evidence>
<dbReference type="InterPro" id="IPR036890">
    <property type="entry name" value="HATPase_C_sf"/>
</dbReference>
<dbReference type="AlphaFoldDB" id="A0A2A5WY18"/>
<keyword evidence="6 10" id="KW-0812">Transmembrane</keyword>
<protein>
    <recommendedName>
        <fullName evidence="3">histidine kinase</fullName>
        <ecNumber evidence="3">2.7.13.3</ecNumber>
    </recommendedName>
</protein>
<evidence type="ECO:0000313" key="13">
    <source>
        <dbReference type="EMBL" id="PDH41460.1"/>
    </source>
</evidence>
<dbReference type="PROSITE" id="PS50885">
    <property type="entry name" value="HAMP"/>
    <property type="match status" value="1"/>
</dbReference>
<dbReference type="InterPro" id="IPR005467">
    <property type="entry name" value="His_kinase_dom"/>
</dbReference>
<dbReference type="SMART" id="SM00388">
    <property type="entry name" value="HisKA"/>
    <property type="match status" value="1"/>
</dbReference>
<dbReference type="InterPro" id="IPR050428">
    <property type="entry name" value="TCS_sensor_his_kinase"/>
</dbReference>
<dbReference type="Pfam" id="PF02518">
    <property type="entry name" value="HATPase_c"/>
    <property type="match status" value="1"/>
</dbReference>
<dbReference type="InterPro" id="IPR003661">
    <property type="entry name" value="HisK_dim/P_dom"/>
</dbReference>
<dbReference type="InterPro" id="IPR003594">
    <property type="entry name" value="HATPase_dom"/>
</dbReference>
<dbReference type="InterPro" id="IPR003660">
    <property type="entry name" value="HAMP_dom"/>
</dbReference>
<dbReference type="PANTHER" id="PTHR45436">
    <property type="entry name" value="SENSOR HISTIDINE KINASE YKOH"/>
    <property type="match status" value="1"/>
</dbReference>
<dbReference type="SUPFAM" id="SSF55874">
    <property type="entry name" value="ATPase domain of HSP90 chaperone/DNA topoisomerase II/histidine kinase"/>
    <property type="match status" value="1"/>
</dbReference>
<dbReference type="Gene3D" id="2.60.40.1190">
    <property type="match status" value="1"/>
</dbReference>
<comment type="catalytic activity">
    <reaction evidence="1">
        <text>ATP + protein L-histidine = ADP + protein N-phospho-L-histidine.</text>
        <dbReference type="EC" id="2.7.13.3"/>
    </reaction>
</comment>
<dbReference type="PROSITE" id="PS50109">
    <property type="entry name" value="HIS_KIN"/>
    <property type="match status" value="1"/>
</dbReference>
<dbReference type="CDD" id="cd06225">
    <property type="entry name" value="HAMP"/>
    <property type="match status" value="1"/>
</dbReference>
<dbReference type="EC" id="2.7.13.3" evidence="3"/>
<comment type="caution">
    <text evidence="13">The sequence shown here is derived from an EMBL/GenBank/DDBJ whole genome shotgun (WGS) entry which is preliminary data.</text>
</comment>
<evidence type="ECO:0000256" key="1">
    <source>
        <dbReference type="ARBA" id="ARBA00000085"/>
    </source>
</evidence>
<keyword evidence="9" id="KW-0902">Two-component regulatory system</keyword>
<keyword evidence="10" id="KW-0472">Membrane</keyword>
<evidence type="ECO:0000256" key="9">
    <source>
        <dbReference type="ARBA" id="ARBA00023012"/>
    </source>
</evidence>
<keyword evidence="5" id="KW-0808">Transferase</keyword>
<dbReference type="SMART" id="SM00387">
    <property type="entry name" value="HATPase_c"/>
    <property type="match status" value="1"/>
</dbReference>
<dbReference type="SUPFAM" id="SSF47384">
    <property type="entry name" value="Homodimeric domain of signal transducing histidine kinase"/>
    <property type="match status" value="1"/>
</dbReference>
<gene>
    <name evidence="13" type="ORF">CNE99_01590</name>
</gene>
<dbReference type="Gene3D" id="1.10.287.130">
    <property type="match status" value="1"/>
</dbReference>
<evidence type="ECO:0000259" key="12">
    <source>
        <dbReference type="PROSITE" id="PS50885"/>
    </source>
</evidence>